<reference evidence="1 2" key="1">
    <citation type="submission" date="2024-09" db="EMBL/GenBank/DDBJ databases">
        <title>Chromosome-scale assembly of Riccia fluitans.</title>
        <authorList>
            <person name="Paukszto L."/>
            <person name="Sawicki J."/>
            <person name="Karawczyk K."/>
            <person name="Piernik-Szablinska J."/>
            <person name="Szczecinska M."/>
            <person name="Mazdziarz M."/>
        </authorList>
    </citation>
    <scope>NUCLEOTIDE SEQUENCE [LARGE SCALE GENOMIC DNA]</scope>
    <source>
        <strain evidence="1">Rf_01</strain>
        <tissue evidence="1">Aerial parts of the thallus</tissue>
    </source>
</reference>
<sequence length="81" mass="9235">MGTCPPQCVHMPNQASSTNQIAIPGEQKENEELRRRFESSKIDLLNLCRTSRFIRVVDEEVPRGRKGVCGEEEDQQFGTEK</sequence>
<keyword evidence="2" id="KW-1185">Reference proteome</keyword>
<gene>
    <name evidence="1" type="ORF">R1flu_015157</name>
</gene>
<evidence type="ECO:0000313" key="1">
    <source>
        <dbReference type="EMBL" id="KAL2630471.1"/>
    </source>
</evidence>
<dbReference type="Proteomes" id="UP001605036">
    <property type="component" value="Unassembled WGS sequence"/>
</dbReference>
<dbReference type="EMBL" id="JBHFFA010000004">
    <property type="protein sequence ID" value="KAL2630471.1"/>
    <property type="molecule type" value="Genomic_DNA"/>
</dbReference>
<organism evidence="1 2">
    <name type="scientific">Riccia fluitans</name>
    <dbReference type="NCBI Taxonomy" id="41844"/>
    <lineage>
        <taxon>Eukaryota</taxon>
        <taxon>Viridiplantae</taxon>
        <taxon>Streptophyta</taxon>
        <taxon>Embryophyta</taxon>
        <taxon>Marchantiophyta</taxon>
        <taxon>Marchantiopsida</taxon>
        <taxon>Marchantiidae</taxon>
        <taxon>Marchantiales</taxon>
        <taxon>Ricciaceae</taxon>
        <taxon>Riccia</taxon>
    </lineage>
</organism>
<proteinExistence type="predicted"/>
<accession>A0ABD1YIJ8</accession>
<name>A0ABD1YIJ8_9MARC</name>
<comment type="caution">
    <text evidence="1">The sequence shown here is derived from an EMBL/GenBank/DDBJ whole genome shotgun (WGS) entry which is preliminary data.</text>
</comment>
<dbReference type="AlphaFoldDB" id="A0ABD1YIJ8"/>
<protein>
    <submittedName>
        <fullName evidence="1">Uncharacterized protein</fullName>
    </submittedName>
</protein>
<evidence type="ECO:0000313" key="2">
    <source>
        <dbReference type="Proteomes" id="UP001605036"/>
    </source>
</evidence>